<feature type="domain" description="Xylose isomerase-like TIM barrel" evidence="1">
    <location>
        <begin position="80"/>
        <end position="290"/>
    </location>
</feature>
<evidence type="ECO:0000313" key="2">
    <source>
        <dbReference type="EMBL" id="MEQ2579282.1"/>
    </source>
</evidence>
<comment type="caution">
    <text evidence="2">The sequence shown here is derived from an EMBL/GenBank/DDBJ whole genome shotgun (WGS) entry which is preliminary data.</text>
</comment>
<dbReference type="Pfam" id="PF01261">
    <property type="entry name" value="AP_endonuc_2"/>
    <property type="match status" value="1"/>
</dbReference>
<dbReference type="InterPro" id="IPR036237">
    <property type="entry name" value="Xyl_isomerase-like_sf"/>
</dbReference>
<gene>
    <name evidence="2" type="ORF">WMO62_10655</name>
</gene>
<sequence length="306" mass="36308">MKFQMNFTTSYDDVIRFTSADDLQHFYMEHGCTGLEVMPLGYSTKEAPDVYLPAEECPLIRPDMVTGIHCCCSGDWMKRNRQELIWHYRKDLNYAVRMGAEYVVFHVVQVDDEEGLTYKTKHTDREVIEEAADFINALLDGQQYPFWFLMENLWWPGLTFLHPEDTQALLDRVHYEKKGFMLDTGHFLHTNLELKTQEEGVEYLHKMLDAHESMIPYIKGIHLQQSLTGEYVKRWIQSPHEFPEDPMERFCKVYEHIFQIDRHEPFTAKGVEELVRRINPSYVTYEYITRSREELSAYLQAGRLRL</sequence>
<proteinExistence type="predicted"/>
<dbReference type="RefSeq" id="WP_349144620.1">
    <property type="nucleotide sequence ID" value="NZ_JBBMFC010000018.1"/>
</dbReference>
<name>A0ABV1I276_9FIRM</name>
<dbReference type="Gene3D" id="3.20.20.150">
    <property type="entry name" value="Divalent-metal-dependent TIM barrel enzymes"/>
    <property type="match status" value="1"/>
</dbReference>
<protein>
    <submittedName>
        <fullName evidence="2">TIM barrel protein</fullName>
    </submittedName>
</protein>
<dbReference type="Proteomes" id="UP001470288">
    <property type="component" value="Unassembled WGS sequence"/>
</dbReference>
<evidence type="ECO:0000259" key="1">
    <source>
        <dbReference type="Pfam" id="PF01261"/>
    </source>
</evidence>
<accession>A0ABV1I276</accession>
<keyword evidence="3" id="KW-1185">Reference proteome</keyword>
<dbReference type="SUPFAM" id="SSF51658">
    <property type="entry name" value="Xylose isomerase-like"/>
    <property type="match status" value="1"/>
</dbReference>
<evidence type="ECO:0000313" key="3">
    <source>
        <dbReference type="Proteomes" id="UP001470288"/>
    </source>
</evidence>
<dbReference type="InterPro" id="IPR013022">
    <property type="entry name" value="Xyl_isomerase-like_TIM-brl"/>
</dbReference>
<dbReference type="EMBL" id="JBBMFC010000018">
    <property type="protein sequence ID" value="MEQ2579282.1"/>
    <property type="molecule type" value="Genomic_DNA"/>
</dbReference>
<reference evidence="2 3" key="1">
    <citation type="submission" date="2024-03" db="EMBL/GenBank/DDBJ databases">
        <title>Human intestinal bacterial collection.</title>
        <authorList>
            <person name="Pauvert C."/>
            <person name="Hitch T.C.A."/>
            <person name="Clavel T."/>
        </authorList>
    </citation>
    <scope>NUCLEOTIDE SEQUENCE [LARGE SCALE GENOMIC DNA]</scope>
    <source>
        <strain evidence="2 3">CLA-AA-H78B</strain>
    </source>
</reference>
<organism evidence="2 3">
    <name type="scientific">Hominiventricola aquisgranensis</name>
    <dbReference type="NCBI Taxonomy" id="3133164"/>
    <lineage>
        <taxon>Bacteria</taxon>
        <taxon>Bacillati</taxon>
        <taxon>Bacillota</taxon>
        <taxon>Clostridia</taxon>
        <taxon>Lachnospirales</taxon>
        <taxon>Lachnospiraceae</taxon>
        <taxon>Hominiventricola</taxon>
    </lineage>
</organism>